<dbReference type="InterPro" id="IPR048712">
    <property type="entry name" value="Gp29_gp29PR"/>
</dbReference>
<protein>
    <recommendedName>
        <fullName evidence="1">Tail sheath protein gp29 gp29PR domain-containing protein</fullName>
    </recommendedName>
</protein>
<reference evidence="2" key="1">
    <citation type="submission" date="2024-02" db="EMBL/GenBank/DDBJ databases">
        <authorList>
            <consortium name="ELIXIR-Norway"/>
            <consortium name="Elixir Norway"/>
        </authorList>
    </citation>
    <scope>NUCLEOTIDE SEQUENCE</scope>
</reference>
<gene>
    <name evidence="2" type="ORF">CSSPJE1EN1_LOCUS29544</name>
</gene>
<sequence>MSGTNTFPNAYINLQDDSVQTVPDTSVLPLHIPLFVMFTPKGPVGLPVLGGTNAQTAVFGSGITDERNPLFLHPNVFAKRALQYQQVYIARVVDPAAKPGTLVLLCTVTPGNLVQYQRTSSGSVILNGSGQPTPQLEQDGVTVVTQPGVTLSFTVRPLASGETISTVATSTTTNGGVTATTYPIIAAQGDIGSLSNTTGFSLYYNPLYSTTLVGNIGSMVYYFAPVTLNPSTNIASPVYDIYTNSTQVFSFSPGAFDPTTSTYYNLQDVVRNNFEVNLSVGQTGLPYSFYTYNTNVGTIGNAILAVSPELTGTSPYMINILSGVDANANTYQHMAVNSSAAATLNSNVVLYLEGGTDGVTTKTELESLTTQFVSGELNPEIGDAFRFPFTHFYDSGYALAAKQSLAGIFSLRDDVKLELSTQDIANPANTAAQDQSTGSALRTAMLLYPESLEFGTQGCRASIWQQCGTLSDTQVYTTIVPATIDRMIKRCLYNGSTFVKAEPTGRPNSEVTIFNLGSLNWTPSTNQQKQLSFSTNLNYMQYCDTATLFYPALISVYPIDNSLLISDIFVDYVAVYLKHIIRTQWTNFVGRDDPPKSLFAAIQKAIDGQVSYVFSGRITSTTTVSQTAVDSALGYQTTVTVAVQGNPANRVWQVVVPITRAAS</sequence>
<dbReference type="Pfam" id="PF20961">
    <property type="entry name" value="phiKZ_gp29PR"/>
    <property type="match status" value="1"/>
</dbReference>
<organism evidence="2 3">
    <name type="scientific">Sphagnum jensenii</name>
    <dbReference type="NCBI Taxonomy" id="128206"/>
    <lineage>
        <taxon>Eukaryota</taxon>
        <taxon>Viridiplantae</taxon>
        <taxon>Streptophyta</taxon>
        <taxon>Embryophyta</taxon>
        <taxon>Bryophyta</taxon>
        <taxon>Sphagnophytina</taxon>
        <taxon>Sphagnopsida</taxon>
        <taxon>Sphagnales</taxon>
        <taxon>Sphagnaceae</taxon>
        <taxon>Sphagnum</taxon>
    </lineage>
</organism>
<evidence type="ECO:0000259" key="1">
    <source>
        <dbReference type="Pfam" id="PF20961"/>
    </source>
</evidence>
<evidence type="ECO:0000313" key="2">
    <source>
        <dbReference type="EMBL" id="CAK9254166.1"/>
    </source>
</evidence>
<feature type="domain" description="Tail sheath protein gp29 gp29PR" evidence="1">
    <location>
        <begin position="171"/>
        <end position="358"/>
    </location>
</feature>
<evidence type="ECO:0000313" key="3">
    <source>
        <dbReference type="Proteomes" id="UP001497444"/>
    </source>
</evidence>
<accession>A0ABP0VIB4</accession>
<dbReference type="Proteomes" id="UP001497444">
    <property type="component" value="Unassembled WGS sequence"/>
</dbReference>
<dbReference type="EMBL" id="CAXAQS010000993">
    <property type="protein sequence ID" value="CAK9254166.1"/>
    <property type="molecule type" value="Genomic_DNA"/>
</dbReference>
<name>A0ABP0VIB4_9BRYO</name>
<keyword evidence="3" id="KW-1185">Reference proteome</keyword>
<proteinExistence type="predicted"/>
<comment type="caution">
    <text evidence="2">The sequence shown here is derived from an EMBL/GenBank/DDBJ whole genome shotgun (WGS) entry which is preliminary data.</text>
</comment>